<dbReference type="Gene3D" id="3.40.50.720">
    <property type="entry name" value="NAD(P)-binding Rossmann-like Domain"/>
    <property type="match status" value="1"/>
</dbReference>
<reference evidence="5" key="1">
    <citation type="submission" date="2022-10" db="EMBL/GenBank/DDBJ databases">
        <title>Culturing micro-colonial fungi from biological soil crusts in the Mojave desert and describing Neophaeococcomyces mojavensis, and introducing the new genera and species Taxawa tesnikishii.</title>
        <authorList>
            <person name="Kurbessoian T."/>
            <person name="Stajich J.E."/>
        </authorList>
    </citation>
    <scope>NUCLEOTIDE SEQUENCE</scope>
    <source>
        <strain evidence="5">TK_41</strain>
    </source>
</reference>
<dbReference type="PANTHER" id="PTHR43008:SF10">
    <property type="entry name" value="CHAIN DEHYDROGENASE_OXIDOREDUCTASE, PUTATIVE (AFU_ORTHOLOGUE AFUA_2G15740)-RELATED"/>
    <property type="match status" value="1"/>
</dbReference>
<keyword evidence="6" id="KW-1185">Reference proteome</keyword>
<organism evidence="5 6">
    <name type="scientific">Cladophialophora chaetospira</name>
    <dbReference type="NCBI Taxonomy" id="386627"/>
    <lineage>
        <taxon>Eukaryota</taxon>
        <taxon>Fungi</taxon>
        <taxon>Dikarya</taxon>
        <taxon>Ascomycota</taxon>
        <taxon>Pezizomycotina</taxon>
        <taxon>Eurotiomycetes</taxon>
        <taxon>Chaetothyriomycetidae</taxon>
        <taxon>Chaetothyriales</taxon>
        <taxon>Herpotrichiellaceae</taxon>
        <taxon>Cladophialophora</taxon>
    </lineage>
</organism>
<evidence type="ECO:0000256" key="1">
    <source>
        <dbReference type="ARBA" id="ARBA00006484"/>
    </source>
</evidence>
<dbReference type="CDD" id="cd05233">
    <property type="entry name" value="SDR_c"/>
    <property type="match status" value="1"/>
</dbReference>
<dbReference type="PRINTS" id="PR00081">
    <property type="entry name" value="GDHRDH"/>
</dbReference>
<protein>
    <submittedName>
        <fullName evidence="5">Uncharacterized protein</fullName>
    </submittedName>
</protein>
<accession>A0AA38XL08</accession>
<dbReference type="EMBL" id="JAPDRK010000002">
    <property type="protein sequence ID" value="KAJ9615424.1"/>
    <property type="molecule type" value="Genomic_DNA"/>
</dbReference>
<dbReference type="PRINTS" id="PR00080">
    <property type="entry name" value="SDRFAMILY"/>
</dbReference>
<evidence type="ECO:0000256" key="3">
    <source>
        <dbReference type="ARBA" id="ARBA00023002"/>
    </source>
</evidence>
<dbReference type="PANTHER" id="PTHR43008">
    <property type="entry name" value="BENZIL REDUCTASE"/>
    <property type="match status" value="1"/>
</dbReference>
<dbReference type="InterPro" id="IPR036291">
    <property type="entry name" value="NAD(P)-bd_dom_sf"/>
</dbReference>
<gene>
    <name evidence="5" type="ORF">H2200_001499</name>
</gene>
<dbReference type="GO" id="GO:0016616">
    <property type="term" value="F:oxidoreductase activity, acting on the CH-OH group of donors, NAD or NADP as acceptor"/>
    <property type="evidence" value="ECO:0007669"/>
    <property type="project" value="UniProtKB-ARBA"/>
</dbReference>
<comment type="caution">
    <text evidence="5">The sequence shown here is derived from an EMBL/GenBank/DDBJ whole genome shotgun (WGS) entry which is preliminary data.</text>
</comment>
<dbReference type="GO" id="GO:0050664">
    <property type="term" value="F:oxidoreductase activity, acting on NAD(P)H, oxygen as acceptor"/>
    <property type="evidence" value="ECO:0007669"/>
    <property type="project" value="TreeGrafter"/>
</dbReference>
<sequence length="201" mass="20733">MESKVVVVTGGGSGLGLALAEGLAMAGAHVHCLDQLESPVAAWHTARNAIAETSRGSLSYHQADVKDAGGLDQAITNIARAAGRLDGLITAAGVHQNIPALEYTTAAMDELLAVNYKGSFQSAVSCARQMIKYGCPGSICFISSISGFVANQGLTSSVYNSSKAAICQLTRNLAMEWGKVMGGKPIRVNAICPGALHALSE</sequence>
<evidence type="ECO:0000313" key="5">
    <source>
        <dbReference type="EMBL" id="KAJ9615424.1"/>
    </source>
</evidence>
<evidence type="ECO:0000313" key="6">
    <source>
        <dbReference type="Proteomes" id="UP001172673"/>
    </source>
</evidence>
<dbReference type="SUPFAM" id="SSF51735">
    <property type="entry name" value="NAD(P)-binding Rossmann-fold domains"/>
    <property type="match status" value="1"/>
</dbReference>
<dbReference type="AlphaFoldDB" id="A0AA38XL08"/>
<dbReference type="Proteomes" id="UP001172673">
    <property type="component" value="Unassembled WGS sequence"/>
</dbReference>
<keyword evidence="3" id="KW-0560">Oxidoreductase</keyword>
<evidence type="ECO:0000256" key="2">
    <source>
        <dbReference type="ARBA" id="ARBA00022857"/>
    </source>
</evidence>
<name>A0AA38XL08_9EURO</name>
<dbReference type="PROSITE" id="PS00061">
    <property type="entry name" value="ADH_SHORT"/>
    <property type="match status" value="1"/>
</dbReference>
<dbReference type="InterPro" id="IPR002347">
    <property type="entry name" value="SDR_fam"/>
</dbReference>
<proteinExistence type="inferred from homology"/>
<dbReference type="InterPro" id="IPR020904">
    <property type="entry name" value="Sc_DH/Rdtase_CS"/>
</dbReference>
<dbReference type="Pfam" id="PF00106">
    <property type="entry name" value="adh_short"/>
    <property type="match status" value="1"/>
</dbReference>
<comment type="similarity">
    <text evidence="1 4">Belongs to the short-chain dehydrogenases/reductases (SDR) family.</text>
</comment>
<keyword evidence="2" id="KW-0521">NADP</keyword>
<evidence type="ECO:0000256" key="4">
    <source>
        <dbReference type="RuleBase" id="RU000363"/>
    </source>
</evidence>